<dbReference type="Pfam" id="PF10346">
    <property type="entry name" value="Con-6"/>
    <property type="match status" value="2"/>
</dbReference>
<feature type="compositionally biased region" description="Basic and acidic residues" evidence="1">
    <location>
        <begin position="22"/>
        <end position="42"/>
    </location>
</feature>
<dbReference type="Proteomes" id="UP001172155">
    <property type="component" value="Unassembled WGS sequence"/>
</dbReference>
<dbReference type="PANTHER" id="PTHR36576:SF2">
    <property type="entry name" value="PROTEIN CON-6, PUTATIVE (AFU_ORTHOLOGUE AFUA_4G03615)-RELATED"/>
    <property type="match status" value="1"/>
</dbReference>
<gene>
    <name evidence="2" type="ORF">B0T18DRAFT_313806</name>
</gene>
<dbReference type="PANTHER" id="PTHR36576">
    <property type="entry name" value="UPF0654 PROTEIN C11D3.01C-RELATED"/>
    <property type="match status" value="1"/>
</dbReference>
<evidence type="ECO:0000313" key="2">
    <source>
        <dbReference type="EMBL" id="KAK0754373.1"/>
    </source>
</evidence>
<proteinExistence type="predicted"/>
<accession>A0AA40FAR2</accession>
<keyword evidence="3" id="KW-1185">Reference proteome</keyword>
<dbReference type="EMBL" id="JAUKUD010000001">
    <property type="protein sequence ID" value="KAK0754373.1"/>
    <property type="molecule type" value="Genomic_DNA"/>
</dbReference>
<dbReference type="AlphaFoldDB" id="A0AA40FAR2"/>
<feature type="compositionally biased region" description="Basic and acidic residues" evidence="1">
    <location>
        <begin position="146"/>
        <end position="163"/>
    </location>
</feature>
<dbReference type="InterPro" id="IPR018824">
    <property type="entry name" value="Conidiation-specific_6"/>
</dbReference>
<comment type="caution">
    <text evidence="2">The sequence shown here is derived from an EMBL/GenBank/DDBJ whole genome shotgun (WGS) entry which is preliminary data.</text>
</comment>
<reference evidence="2" key="1">
    <citation type="submission" date="2023-06" db="EMBL/GenBank/DDBJ databases">
        <title>Genome-scale phylogeny and comparative genomics of the fungal order Sordariales.</title>
        <authorList>
            <consortium name="Lawrence Berkeley National Laboratory"/>
            <person name="Hensen N."/>
            <person name="Bonometti L."/>
            <person name="Westerberg I."/>
            <person name="Brannstrom I.O."/>
            <person name="Guillou S."/>
            <person name="Cros-Aarteil S."/>
            <person name="Calhoun S."/>
            <person name="Haridas S."/>
            <person name="Kuo A."/>
            <person name="Mondo S."/>
            <person name="Pangilinan J."/>
            <person name="Riley R."/>
            <person name="LaButti K."/>
            <person name="Andreopoulos B."/>
            <person name="Lipzen A."/>
            <person name="Chen C."/>
            <person name="Yanf M."/>
            <person name="Daum C."/>
            <person name="Ng V."/>
            <person name="Clum A."/>
            <person name="Steindorff A."/>
            <person name="Ohm R."/>
            <person name="Martin F."/>
            <person name="Silar P."/>
            <person name="Natvig D."/>
            <person name="Lalanne C."/>
            <person name="Gautier V."/>
            <person name="Ament-velasquez S.L."/>
            <person name="Kruys A."/>
            <person name="Hutchinson M.I."/>
            <person name="Powell A.J."/>
            <person name="Barry K."/>
            <person name="Miller A.N."/>
            <person name="Grigoriev I.V."/>
            <person name="Debuchy R."/>
            <person name="Gladieux P."/>
            <person name="Thoren M.H."/>
            <person name="Johannesson H."/>
        </authorList>
    </citation>
    <scope>NUCLEOTIDE SEQUENCE</scope>
    <source>
        <strain evidence="2">SMH3187-1</strain>
    </source>
</reference>
<organism evidence="2 3">
    <name type="scientific">Schizothecium vesticola</name>
    <dbReference type="NCBI Taxonomy" id="314040"/>
    <lineage>
        <taxon>Eukaryota</taxon>
        <taxon>Fungi</taxon>
        <taxon>Dikarya</taxon>
        <taxon>Ascomycota</taxon>
        <taxon>Pezizomycotina</taxon>
        <taxon>Sordariomycetes</taxon>
        <taxon>Sordariomycetidae</taxon>
        <taxon>Sordariales</taxon>
        <taxon>Schizotheciaceae</taxon>
        <taxon>Schizothecium</taxon>
    </lineage>
</organism>
<feature type="compositionally biased region" description="Polar residues" evidence="1">
    <location>
        <begin position="73"/>
        <end position="89"/>
    </location>
</feature>
<dbReference type="InterPro" id="IPR052670">
    <property type="entry name" value="UPF0654_domain"/>
</dbReference>
<evidence type="ECO:0000256" key="1">
    <source>
        <dbReference type="SAM" id="MobiDB-lite"/>
    </source>
</evidence>
<feature type="compositionally biased region" description="Basic and acidic residues" evidence="1">
    <location>
        <begin position="1"/>
        <end position="11"/>
    </location>
</feature>
<name>A0AA40FAR2_9PEZI</name>
<protein>
    <recommendedName>
        <fullName evidence="4">Conidiation-specific protein 6</fullName>
    </recommendedName>
</protein>
<sequence length="163" mass="17689">MADPGNRERGLKAALSNPRVSEQAKERDRKILATEFGEHFEETPEDAASIEPDREMPSELSGEYEQIAPARARQTTSLHVLSSHAGSSSKTDKMSASDTIQSPSGKTRDTRRLSTGASQGEIDGKDAGNVIRGLKSAISNPNVSEQAKEKDRKKLRELGEAVE</sequence>
<feature type="compositionally biased region" description="Polar residues" evidence="1">
    <location>
        <begin position="96"/>
        <end position="105"/>
    </location>
</feature>
<evidence type="ECO:0000313" key="3">
    <source>
        <dbReference type="Proteomes" id="UP001172155"/>
    </source>
</evidence>
<feature type="region of interest" description="Disordered" evidence="1">
    <location>
        <begin position="1"/>
        <end position="163"/>
    </location>
</feature>
<evidence type="ECO:0008006" key="4">
    <source>
        <dbReference type="Google" id="ProtNLM"/>
    </source>
</evidence>
<dbReference type="GO" id="GO:0005737">
    <property type="term" value="C:cytoplasm"/>
    <property type="evidence" value="ECO:0007669"/>
    <property type="project" value="TreeGrafter"/>
</dbReference>